<keyword evidence="5" id="KW-0479">Metal-binding</keyword>
<comment type="catalytic activity">
    <reaction evidence="5">
        <text>(6S)-5-formyl-5,6,7,8-tetrahydrofolate + ATP = (6R)-5,10-methenyltetrahydrofolate + ADP + phosphate</text>
        <dbReference type="Rhea" id="RHEA:10488"/>
        <dbReference type="ChEBI" id="CHEBI:30616"/>
        <dbReference type="ChEBI" id="CHEBI:43474"/>
        <dbReference type="ChEBI" id="CHEBI:57455"/>
        <dbReference type="ChEBI" id="CHEBI:57457"/>
        <dbReference type="ChEBI" id="CHEBI:456216"/>
        <dbReference type="EC" id="6.3.3.2"/>
    </reaction>
</comment>
<evidence type="ECO:0000313" key="6">
    <source>
        <dbReference type="EMBL" id="MCP1334884.1"/>
    </source>
</evidence>
<dbReference type="AlphaFoldDB" id="A0A9J6P7N0"/>
<proteinExistence type="inferred from homology"/>
<dbReference type="EMBL" id="JAMZFT010000001">
    <property type="protein sequence ID" value="MCP1334884.1"/>
    <property type="molecule type" value="Genomic_DNA"/>
</dbReference>
<feature type="binding site" evidence="4">
    <location>
        <begin position="15"/>
        <end position="19"/>
    </location>
    <ligand>
        <name>ATP</name>
        <dbReference type="ChEBI" id="CHEBI:30616"/>
    </ligand>
</feature>
<keyword evidence="5" id="KW-0460">Magnesium</keyword>
<evidence type="ECO:0000256" key="2">
    <source>
        <dbReference type="ARBA" id="ARBA00022741"/>
    </source>
</evidence>
<name>A0A9J6P7N0_9PROT</name>
<evidence type="ECO:0000256" key="3">
    <source>
        <dbReference type="ARBA" id="ARBA00022840"/>
    </source>
</evidence>
<dbReference type="NCBIfam" id="TIGR02727">
    <property type="entry name" value="MTHFS_bact"/>
    <property type="match status" value="1"/>
</dbReference>
<dbReference type="PANTHER" id="PTHR23407:SF1">
    <property type="entry name" value="5-FORMYLTETRAHYDROFOLATE CYCLO-LIGASE"/>
    <property type="match status" value="1"/>
</dbReference>
<dbReference type="GO" id="GO:0005524">
    <property type="term" value="F:ATP binding"/>
    <property type="evidence" value="ECO:0007669"/>
    <property type="project" value="UniProtKB-KW"/>
</dbReference>
<dbReference type="Proteomes" id="UP001055804">
    <property type="component" value="Unassembled WGS sequence"/>
</dbReference>
<gene>
    <name evidence="6" type="ORF">NJQ99_00505</name>
</gene>
<dbReference type="PANTHER" id="PTHR23407">
    <property type="entry name" value="ATPASE INHIBITOR/5-FORMYLTETRAHYDROFOLATE CYCLO-LIGASE"/>
    <property type="match status" value="1"/>
</dbReference>
<dbReference type="GO" id="GO:0035999">
    <property type="term" value="P:tetrahydrofolate interconversion"/>
    <property type="evidence" value="ECO:0007669"/>
    <property type="project" value="TreeGrafter"/>
</dbReference>
<organism evidence="6 7">
    <name type="scientific">Futiania mangrovi</name>
    <dbReference type="NCBI Taxonomy" id="2959716"/>
    <lineage>
        <taxon>Bacteria</taxon>
        <taxon>Pseudomonadati</taxon>
        <taxon>Pseudomonadota</taxon>
        <taxon>Alphaproteobacteria</taxon>
        <taxon>Futianiales</taxon>
        <taxon>Futianiaceae</taxon>
        <taxon>Futiania</taxon>
    </lineage>
</organism>
<feature type="binding site" evidence="4">
    <location>
        <position position="66"/>
    </location>
    <ligand>
        <name>substrate</name>
    </ligand>
</feature>
<dbReference type="EC" id="6.3.3.2" evidence="5"/>
<dbReference type="GO" id="GO:0030272">
    <property type="term" value="F:5-formyltetrahydrofolate cyclo-ligase activity"/>
    <property type="evidence" value="ECO:0007669"/>
    <property type="project" value="UniProtKB-EC"/>
</dbReference>
<keyword evidence="7" id="KW-1185">Reference proteome</keyword>
<sequence length="204" mass="20722">MTDRSRVSDDISATKAAARAEAKAARRAAQAAAGPDAGGRAARNWMALAGDVAGRTVAVYYAMGEEMPTLPLIAALVRAGASTALPVVAGRDRPLVFRAWAPGDPLVSGGFGTSVPAADAAVVVPEILAVPLLAWDGQGYRLGYGGGFYDRTLAALRAAAPGVRAIGLAFAGQRVAGVPREATDIALDALAHEAGIVRFGEETA</sequence>
<feature type="binding site" evidence="4">
    <location>
        <begin position="141"/>
        <end position="149"/>
    </location>
    <ligand>
        <name>ATP</name>
        <dbReference type="ChEBI" id="CHEBI:30616"/>
    </ligand>
</feature>
<dbReference type="InterPro" id="IPR024185">
    <property type="entry name" value="FTHF_cligase-like_sf"/>
</dbReference>
<dbReference type="SUPFAM" id="SSF100950">
    <property type="entry name" value="NagB/RpiA/CoA transferase-like"/>
    <property type="match status" value="1"/>
</dbReference>
<evidence type="ECO:0000256" key="5">
    <source>
        <dbReference type="RuleBase" id="RU361279"/>
    </source>
</evidence>
<dbReference type="Gene3D" id="3.40.50.10420">
    <property type="entry name" value="NagB/RpiA/CoA transferase-like"/>
    <property type="match status" value="1"/>
</dbReference>
<keyword evidence="6" id="KW-0436">Ligase</keyword>
<dbReference type="RefSeq" id="WP_269330850.1">
    <property type="nucleotide sequence ID" value="NZ_JAMZFT010000001.1"/>
</dbReference>
<comment type="similarity">
    <text evidence="1 5">Belongs to the 5-formyltetrahydrofolate cyclo-ligase family.</text>
</comment>
<comment type="caution">
    <text evidence="6">The sequence shown here is derived from an EMBL/GenBank/DDBJ whole genome shotgun (WGS) entry which is preliminary data.</text>
</comment>
<dbReference type="GO" id="GO:0009396">
    <property type="term" value="P:folic acid-containing compound biosynthetic process"/>
    <property type="evidence" value="ECO:0007669"/>
    <property type="project" value="TreeGrafter"/>
</dbReference>
<evidence type="ECO:0000256" key="1">
    <source>
        <dbReference type="ARBA" id="ARBA00010638"/>
    </source>
</evidence>
<protein>
    <recommendedName>
        <fullName evidence="5">5-formyltetrahydrofolate cyclo-ligase</fullName>
        <ecNumber evidence="5">6.3.3.2</ecNumber>
    </recommendedName>
</protein>
<reference evidence="6" key="1">
    <citation type="submission" date="2022-06" db="EMBL/GenBank/DDBJ databases">
        <title>Isolation and Genomics of Futiania mangrovii gen. nov., sp. nov., a Rare and Metabolically-versatile member in the Class Alphaproteobacteria.</title>
        <authorList>
            <person name="Liu L."/>
            <person name="Huang W.-C."/>
            <person name="Pan J."/>
            <person name="Li J."/>
            <person name="Huang Y."/>
            <person name="Du H."/>
            <person name="Liu Y."/>
            <person name="Li M."/>
        </authorList>
    </citation>
    <scope>NUCLEOTIDE SEQUENCE</scope>
    <source>
        <strain evidence="6">FT118</strain>
    </source>
</reference>
<dbReference type="Pfam" id="PF01812">
    <property type="entry name" value="5-FTHF_cyc-lig"/>
    <property type="match status" value="1"/>
</dbReference>
<dbReference type="InterPro" id="IPR002698">
    <property type="entry name" value="FTHF_cligase"/>
</dbReference>
<evidence type="ECO:0000256" key="4">
    <source>
        <dbReference type="PIRSR" id="PIRSR006806-1"/>
    </source>
</evidence>
<evidence type="ECO:0000313" key="7">
    <source>
        <dbReference type="Proteomes" id="UP001055804"/>
    </source>
</evidence>
<keyword evidence="2 4" id="KW-0547">Nucleotide-binding</keyword>
<dbReference type="InterPro" id="IPR037171">
    <property type="entry name" value="NagB/RpiA_transferase-like"/>
</dbReference>
<dbReference type="PIRSF" id="PIRSF006806">
    <property type="entry name" value="FTHF_cligase"/>
    <property type="match status" value="1"/>
</dbReference>
<accession>A0A9J6P7N0</accession>
<comment type="cofactor">
    <cofactor evidence="5">
        <name>Mg(2+)</name>
        <dbReference type="ChEBI" id="CHEBI:18420"/>
    </cofactor>
</comment>
<dbReference type="GO" id="GO:0046872">
    <property type="term" value="F:metal ion binding"/>
    <property type="evidence" value="ECO:0007669"/>
    <property type="project" value="UniProtKB-KW"/>
</dbReference>
<keyword evidence="3 4" id="KW-0067">ATP-binding</keyword>